<dbReference type="AlphaFoldDB" id="A0A1H3BF76"/>
<keyword evidence="6" id="KW-0479">Metal-binding</keyword>
<comment type="catalytic activity">
    <reaction evidence="9 10">
        <text>propanoyl-CoA + phosphate = propanoyl phosphate + CoA</text>
        <dbReference type="Rhea" id="RHEA:28046"/>
        <dbReference type="ChEBI" id="CHEBI:43474"/>
        <dbReference type="ChEBI" id="CHEBI:57287"/>
        <dbReference type="ChEBI" id="CHEBI:57392"/>
        <dbReference type="ChEBI" id="CHEBI:58933"/>
        <dbReference type="EC" id="2.3.1.222"/>
    </reaction>
</comment>
<dbReference type="InterPro" id="IPR008300">
    <property type="entry name" value="PTAC"/>
</dbReference>
<keyword evidence="8 10" id="KW-0012">Acyltransferase</keyword>
<name>A0A1H3BF76_EUBBA</name>
<keyword evidence="5 10" id="KW-0808">Transferase</keyword>
<organism evidence="11 12">
    <name type="scientific">Eubacterium barkeri</name>
    <name type="common">Clostridium barkeri</name>
    <dbReference type="NCBI Taxonomy" id="1528"/>
    <lineage>
        <taxon>Bacteria</taxon>
        <taxon>Bacillati</taxon>
        <taxon>Bacillota</taxon>
        <taxon>Clostridia</taxon>
        <taxon>Eubacteriales</taxon>
        <taxon>Eubacteriaceae</taxon>
        <taxon>Eubacterium</taxon>
    </lineage>
</organism>
<evidence type="ECO:0000256" key="4">
    <source>
        <dbReference type="ARBA" id="ARBA00020837"/>
    </source>
</evidence>
<proteinExistence type="inferred from homology"/>
<dbReference type="GO" id="GO:0016747">
    <property type="term" value="F:acyltransferase activity, transferring groups other than amino-acyl groups"/>
    <property type="evidence" value="ECO:0007669"/>
    <property type="project" value="InterPro"/>
</dbReference>
<evidence type="ECO:0000256" key="9">
    <source>
        <dbReference type="ARBA" id="ARBA00047589"/>
    </source>
</evidence>
<dbReference type="RefSeq" id="WP_090242742.1">
    <property type="nucleotide sequence ID" value="NZ_FNOU01000002.1"/>
</dbReference>
<accession>A0A1H3BF76</accession>
<dbReference type="PANTHER" id="PTHR39453">
    <property type="entry name" value="PHOSPHATE PROPANOYLTRANSFERASE"/>
    <property type="match status" value="1"/>
</dbReference>
<dbReference type="Proteomes" id="UP000199652">
    <property type="component" value="Unassembled WGS sequence"/>
</dbReference>
<reference evidence="12" key="1">
    <citation type="submission" date="2016-10" db="EMBL/GenBank/DDBJ databases">
        <authorList>
            <person name="Varghese N."/>
            <person name="Submissions S."/>
        </authorList>
    </citation>
    <scope>NUCLEOTIDE SEQUENCE [LARGE SCALE GENOMIC DNA]</scope>
    <source>
        <strain evidence="12">VPI 5359</strain>
    </source>
</reference>
<gene>
    <name evidence="11" type="ORF">SAMN04488579_10260</name>
</gene>
<evidence type="ECO:0000256" key="5">
    <source>
        <dbReference type="ARBA" id="ARBA00022679"/>
    </source>
</evidence>
<dbReference type="NCBIfam" id="NF011652">
    <property type="entry name" value="PRK15070.1"/>
    <property type="match status" value="1"/>
</dbReference>
<comment type="pathway">
    <text evidence="10">Polyol metabolism; 1,2-propanediol degradation.</text>
</comment>
<comment type="function">
    <text evidence="10">Involved in 1,2-propanediol (1,2-PD) degradation by catalyzing the conversion of propanoyl-CoA to propanoyl-phosphate.</text>
</comment>
<evidence type="ECO:0000256" key="1">
    <source>
        <dbReference type="ARBA" id="ARBA00001947"/>
    </source>
</evidence>
<dbReference type="Pfam" id="PF06130">
    <property type="entry name" value="PTAC"/>
    <property type="match status" value="1"/>
</dbReference>
<dbReference type="GO" id="GO:0051144">
    <property type="term" value="P:1,2-propanediol catabolic process"/>
    <property type="evidence" value="ECO:0007669"/>
    <property type="project" value="UniProtKB-UniPathway"/>
</dbReference>
<dbReference type="UniPathway" id="UPA00621"/>
<dbReference type="PANTHER" id="PTHR39453:SF1">
    <property type="entry name" value="PHOSPHATE PROPANOYLTRANSFERASE"/>
    <property type="match status" value="1"/>
</dbReference>
<dbReference type="STRING" id="1528.SAMN04488579_10260"/>
<evidence type="ECO:0000256" key="3">
    <source>
        <dbReference type="ARBA" id="ARBA00012206"/>
    </source>
</evidence>
<evidence type="ECO:0000256" key="2">
    <source>
        <dbReference type="ARBA" id="ARBA00007342"/>
    </source>
</evidence>
<evidence type="ECO:0000256" key="8">
    <source>
        <dbReference type="ARBA" id="ARBA00023315"/>
    </source>
</evidence>
<protein>
    <recommendedName>
        <fullName evidence="4 10">Phosphate propanoyltransferase</fullName>
        <ecNumber evidence="3 10">2.3.1.222</ecNumber>
    </recommendedName>
</protein>
<dbReference type="EC" id="2.3.1.222" evidence="3 10"/>
<evidence type="ECO:0000313" key="11">
    <source>
        <dbReference type="EMBL" id="SDX40660.1"/>
    </source>
</evidence>
<comment type="cofactor">
    <cofactor evidence="1">
        <name>Zn(2+)</name>
        <dbReference type="ChEBI" id="CHEBI:29105"/>
    </cofactor>
</comment>
<dbReference type="GO" id="GO:0046872">
    <property type="term" value="F:metal ion binding"/>
    <property type="evidence" value="ECO:0007669"/>
    <property type="project" value="UniProtKB-KW"/>
</dbReference>
<dbReference type="PIRSF" id="PIRSF010130">
    <property type="entry name" value="PduL"/>
    <property type="match status" value="1"/>
</dbReference>
<evidence type="ECO:0000256" key="6">
    <source>
        <dbReference type="ARBA" id="ARBA00022723"/>
    </source>
</evidence>
<keyword evidence="7" id="KW-0862">Zinc</keyword>
<evidence type="ECO:0000256" key="10">
    <source>
        <dbReference type="PIRNR" id="PIRNR010130"/>
    </source>
</evidence>
<dbReference type="OrthoDB" id="9784365at2"/>
<dbReference type="EMBL" id="FNOU01000002">
    <property type="protein sequence ID" value="SDX40660.1"/>
    <property type="molecule type" value="Genomic_DNA"/>
</dbReference>
<sequence length="209" mass="22690">MNKKTVKLGLSSKHIHITKEDCDTLFGVGYELNRFKWMGQPGQFATVEKVDIIGPKGALKGVRIIGPVRPECQLEISISDTYKLGIDAVVKDSGDIDGTPGFTIVGPKGEVVKEKGAIVAARHVHLSTEEGREYGLSDGEIVSVLIPGKRSIILNNCTVRVGDSHKKEMHIDVEEGNAAGAKNDQLGIILSQEDVMNGDMVEVFFKSFE</sequence>
<comment type="similarity">
    <text evidence="2 10">Belongs to the PduL family.</text>
</comment>
<evidence type="ECO:0000313" key="12">
    <source>
        <dbReference type="Proteomes" id="UP000199652"/>
    </source>
</evidence>
<keyword evidence="12" id="KW-1185">Reference proteome</keyword>
<evidence type="ECO:0000256" key="7">
    <source>
        <dbReference type="ARBA" id="ARBA00022833"/>
    </source>
</evidence>